<reference evidence="2 3" key="1">
    <citation type="submission" date="2018-03" db="EMBL/GenBank/DDBJ databases">
        <title>Whole genome sequencing of Histamine producing bacteria.</title>
        <authorList>
            <person name="Butler K."/>
        </authorList>
    </citation>
    <scope>NUCLEOTIDE SEQUENCE [LARGE SCALE GENOMIC DNA]</scope>
    <source>
        <strain evidence="2 3">DSM 16190</strain>
    </source>
</reference>
<gene>
    <name evidence="2" type="ORF">C9I89_16850</name>
</gene>
<protein>
    <submittedName>
        <fullName evidence="2">SAM-dependent methyltransferase</fullName>
    </submittedName>
</protein>
<dbReference type="Proteomes" id="UP000240904">
    <property type="component" value="Unassembled WGS sequence"/>
</dbReference>
<dbReference type="OrthoDB" id="9791837at2"/>
<name>A0A2T3MV37_9GAMM</name>
<dbReference type="RefSeq" id="WP_107284491.1">
    <property type="nucleotide sequence ID" value="NZ_PYMC01000013.1"/>
</dbReference>
<evidence type="ECO:0000313" key="3">
    <source>
        <dbReference type="Proteomes" id="UP000240904"/>
    </source>
</evidence>
<organism evidence="2 3">
    <name type="scientific">Photobacterium lipolyticum</name>
    <dbReference type="NCBI Taxonomy" id="266810"/>
    <lineage>
        <taxon>Bacteria</taxon>
        <taxon>Pseudomonadati</taxon>
        <taxon>Pseudomonadota</taxon>
        <taxon>Gammaproteobacteria</taxon>
        <taxon>Vibrionales</taxon>
        <taxon>Vibrionaceae</taxon>
        <taxon>Photobacterium</taxon>
    </lineage>
</organism>
<comment type="caution">
    <text evidence="2">The sequence shown here is derived from an EMBL/GenBank/DDBJ whole genome shotgun (WGS) entry which is preliminary data.</text>
</comment>
<dbReference type="Gene3D" id="3.40.50.150">
    <property type="entry name" value="Vaccinia Virus protein VP39"/>
    <property type="match status" value="1"/>
</dbReference>
<dbReference type="CDD" id="cd02440">
    <property type="entry name" value="AdoMet_MTases"/>
    <property type="match status" value="1"/>
</dbReference>
<keyword evidence="3" id="KW-1185">Reference proteome</keyword>
<evidence type="ECO:0000259" key="1">
    <source>
        <dbReference type="Pfam" id="PF13649"/>
    </source>
</evidence>
<dbReference type="PANTHER" id="PTHR43591">
    <property type="entry name" value="METHYLTRANSFERASE"/>
    <property type="match status" value="1"/>
</dbReference>
<dbReference type="GO" id="GO:0032259">
    <property type="term" value="P:methylation"/>
    <property type="evidence" value="ECO:0007669"/>
    <property type="project" value="UniProtKB-KW"/>
</dbReference>
<keyword evidence="2" id="KW-0808">Transferase</keyword>
<dbReference type="EMBL" id="PYMC01000013">
    <property type="protein sequence ID" value="PSW03797.1"/>
    <property type="molecule type" value="Genomic_DNA"/>
</dbReference>
<sequence>MFKELTQIHQKPEVFSVYTTDKLWTEPYLANQMLKAHLSQDTPMASRPMIAIDRVVAWLDAKFGLNGKSICDLGCGPGLYAEKYAQLGAKVHGLDFSDSSIQYAKGSASKHQLDIIYEVANYLEASLPSDQDLVTLIYCDLCALSPTQRQKLYSQVRECLKPNGRFIFDVSSIEAFDTFAEHCSFAPNYMHRFWSNNKYYAFHNAFRYEDDRVSLDHYTIIEDYRTWHIYNWMQYFTHESIRAELADSGFEVIEIVNGFDTEESNSSSFGVIAKVKS</sequence>
<proteinExistence type="predicted"/>
<feature type="domain" description="Methyltransferase" evidence="1">
    <location>
        <begin position="70"/>
        <end position="164"/>
    </location>
</feature>
<dbReference type="InterPro" id="IPR029063">
    <property type="entry name" value="SAM-dependent_MTases_sf"/>
</dbReference>
<dbReference type="InterPro" id="IPR041698">
    <property type="entry name" value="Methyltransf_25"/>
</dbReference>
<dbReference type="AlphaFoldDB" id="A0A2T3MV37"/>
<evidence type="ECO:0000313" key="2">
    <source>
        <dbReference type="EMBL" id="PSW03797.1"/>
    </source>
</evidence>
<accession>A0A2T3MV37</accession>
<dbReference type="SUPFAM" id="SSF53335">
    <property type="entry name" value="S-adenosyl-L-methionine-dependent methyltransferases"/>
    <property type="match status" value="1"/>
</dbReference>
<dbReference type="Pfam" id="PF13649">
    <property type="entry name" value="Methyltransf_25"/>
    <property type="match status" value="1"/>
</dbReference>
<dbReference type="GO" id="GO:0008168">
    <property type="term" value="F:methyltransferase activity"/>
    <property type="evidence" value="ECO:0007669"/>
    <property type="project" value="UniProtKB-KW"/>
</dbReference>
<keyword evidence="2" id="KW-0489">Methyltransferase</keyword>